<gene>
    <name evidence="1" type="ORF">PFY12_02660</name>
</gene>
<name>A0ABY7QQM5_9FLAO</name>
<keyword evidence="2" id="KW-1185">Reference proteome</keyword>
<sequence length="361" mass="41658">MKTKITTFVAAFAFMYGYSQENPAMDSQMKIYSNKIDSILVSEKSKMNVELNEVDKNFKEKKISSEEKQKQRTEIATKYEQIINEKVDGEKGNLEEATKELVKNTVINSHDPKYKIGLGTYNGKLRFFGKKEKTPKDYLHSVRLSMSFIGVNLTSKDEPFRFYSKDSDVKNTVYNSVNFSLRYEDQIGGYESPIFYRLGLGMRNDYYTPKYGKVFSQEDQQLIVNEFTKGDLKKTGLYNIYVYVPVEFRFVLNPKYTEYQGVTYLDNRKSQLSLVTGIYGGVRTRSTIYNKYSTEYSKKIVEREKVMQGVNDFVCGAKLGIGYGGFNLFIQKDFTSTFNNNADLKKKYALQIGVEIVSVDF</sequence>
<accession>A0ABY7QQM5</accession>
<evidence type="ECO:0000313" key="2">
    <source>
        <dbReference type="Proteomes" id="UP001210978"/>
    </source>
</evidence>
<protein>
    <recommendedName>
        <fullName evidence="3">Outer membrane protein beta-barrel domain-containing protein</fullName>
    </recommendedName>
</protein>
<dbReference type="Proteomes" id="UP001210978">
    <property type="component" value="Chromosome"/>
</dbReference>
<reference evidence="1 2" key="1">
    <citation type="submission" date="2023-01" db="EMBL/GenBank/DDBJ databases">
        <title>Complete genome of Chryseobacterium camelliae VAN22-5A.</title>
        <authorList>
            <person name="Zong G."/>
            <person name="Cao G."/>
        </authorList>
    </citation>
    <scope>NUCLEOTIDE SEQUENCE [LARGE SCALE GENOMIC DNA]</scope>
    <source>
        <strain evidence="1 2">VAN22-5A</strain>
    </source>
</reference>
<evidence type="ECO:0008006" key="3">
    <source>
        <dbReference type="Google" id="ProtNLM"/>
    </source>
</evidence>
<evidence type="ECO:0000313" key="1">
    <source>
        <dbReference type="EMBL" id="WBV61031.1"/>
    </source>
</evidence>
<organism evidence="1 2">
    <name type="scientific">Chryseobacterium camelliae</name>
    <dbReference type="NCBI Taxonomy" id="1265445"/>
    <lineage>
        <taxon>Bacteria</taxon>
        <taxon>Pseudomonadati</taxon>
        <taxon>Bacteroidota</taxon>
        <taxon>Flavobacteriia</taxon>
        <taxon>Flavobacteriales</taxon>
        <taxon>Weeksellaceae</taxon>
        <taxon>Chryseobacterium group</taxon>
        <taxon>Chryseobacterium</taxon>
    </lineage>
</organism>
<dbReference type="EMBL" id="CP115859">
    <property type="protein sequence ID" value="WBV61031.1"/>
    <property type="molecule type" value="Genomic_DNA"/>
</dbReference>
<proteinExistence type="predicted"/>
<dbReference type="RefSeq" id="WP_271149335.1">
    <property type="nucleotide sequence ID" value="NZ_CP115859.1"/>
</dbReference>